<reference evidence="2" key="1">
    <citation type="journal article" date="2021" name="Proc. Natl. Acad. Sci. U.S.A.">
        <title>A Catalog of Tens of Thousands of Viruses from Human Metagenomes Reveals Hidden Associations with Chronic Diseases.</title>
        <authorList>
            <person name="Tisza M.J."/>
            <person name="Buck C.B."/>
        </authorList>
    </citation>
    <scope>NUCLEOTIDE SEQUENCE</scope>
    <source>
        <strain evidence="2">CtjOC2</strain>
    </source>
</reference>
<dbReference type="EMBL" id="BK015605">
    <property type="protein sequence ID" value="DAE15450.1"/>
    <property type="molecule type" value="Genomic_DNA"/>
</dbReference>
<protein>
    <submittedName>
        <fullName evidence="2">Uncharacterized protein</fullName>
    </submittedName>
</protein>
<organism evidence="2">
    <name type="scientific">Siphoviridae sp. ctjOC2</name>
    <dbReference type="NCBI Taxonomy" id="2825632"/>
    <lineage>
        <taxon>Viruses</taxon>
        <taxon>Duplodnaviria</taxon>
        <taxon>Heunggongvirae</taxon>
        <taxon>Uroviricota</taxon>
        <taxon>Caudoviricetes</taxon>
    </lineage>
</organism>
<feature type="region of interest" description="Disordered" evidence="1">
    <location>
        <begin position="109"/>
        <end position="128"/>
    </location>
</feature>
<proteinExistence type="predicted"/>
<feature type="region of interest" description="Disordered" evidence="1">
    <location>
        <begin position="1"/>
        <end position="32"/>
    </location>
</feature>
<name>A0A8S5Q948_9CAUD</name>
<evidence type="ECO:0000256" key="1">
    <source>
        <dbReference type="SAM" id="MobiDB-lite"/>
    </source>
</evidence>
<accession>A0A8S5Q948</accession>
<sequence>MLRPASGIKDSPGLVGRPKGCGGSIPPEGARPQRGACCIANSIVETPNCPFLVRGGLSLPGVLNIRPLSGSCSGGVKPGRLLVSCLVKIIAWFYAGSTPAMSATRLTSRAGTAPRGLPQPWGTPKIQK</sequence>
<evidence type="ECO:0000313" key="2">
    <source>
        <dbReference type="EMBL" id="DAE15450.1"/>
    </source>
</evidence>